<dbReference type="AlphaFoldDB" id="A0A139I822"/>
<dbReference type="EMBL" id="LFZO01000236">
    <property type="protein sequence ID" value="KXT10858.1"/>
    <property type="molecule type" value="Genomic_DNA"/>
</dbReference>
<evidence type="ECO:0000313" key="2">
    <source>
        <dbReference type="Proteomes" id="UP000073492"/>
    </source>
</evidence>
<proteinExistence type="predicted"/>
<accession>A0A139I822</accession>
<sequence>MAGLVLQEYAKSAHTPSDLAVPILASFNRQSQERVHTFARPRIAVACLIIHWPCPDICDTPPPPRRNICCRQGGVGSLDLWVPLERRTRCTPGQDTRAEDGQDLITSAKMMLVQSFPLHDT</sequence>
<organism evidence="1 2">
    <name type="scientific">Pseudocercospora musae</name>
    <dbReference type="NCBI Taxonomy" id="113226"/>
    <lineage>
        <taxon>Eukaryota</taxon>
        <taxon>Fungi</taxon>
        <taxon>Dikarya</taxon>
        <taxon>Ascomycota</taxon>
        <taxon>Pezizomycotina</taxon>
        <taxon>Dothideomycetes</taxon>
        <taxon>Dothideomycetidae</taxon>
        <taxon>Mycosphaerellales</taxon>
        <taxon>Mycosphaerellaceae</taxon>
        <taxon>Pseudocercospora</taxon>
    </lineage>
</organism>
<comment type="caution">
    <text evidence="1">The sequence shown here is derived from an EMBL/GenBank/DDBJ whole genome shotgun (WGS) entry which is preliminary data.</text>
</comment>
<gene>
    <name evidence="1" type="ORF">AC579_1966</name>
</gene>
<protein>
    <submittedName>
        <fullName evidence="1">Uncharacterized protein</fullName>
    </submittedName>
</protein>
<name>A0A139I822_9PEZI</name>
<reference evidence="1 2" key="1">
    <citation type="submission" date="2015-07" db="EMBL/GenBank/DDBJ databases">
        <title>Comparative genomics of the Sigatoka disease complex on banana suggests a link between parallel evolutionary changes in Pseudocercospora fijiensis and Pseudocercospora eumusae and increased virulence on the banana host.</title>
        <authorList>
            <person name="Chang T.-C."/>
            <person name="Salvucci A."/>
            <person name="Crous P.W."/>
            <person name="Stergiopoulos I."/>
        </authorList>
    </citation>
    <scope>NUCLEOTIDE SEQUENCE [LARGE SCALE GENOMIC DNA]</scope>
    <source>
        <strain evidence="1 2">CBS 116634</strain>
    </source>
</reference>
<keyword evidence="2" id="KW-1185">Reference proteome</keyword>
<evidence type="ECO:0000313" key="1">
    <source>
        <dbReference type="EMBL" id="KXT10858.1"/>
    </source>
</evidence>
<dbReference type="Proteomes" id="UP000073492">
    <property type="component" value="Unassembled WGS sequence"/>
</dbReference>